<dbReference type="HOGENOM" id="CLU_269986_0_0_9"/>
<dbReference type="RefSeq" id="WP_008790882.1">
    <property type="nucleotide sequence ID" value="NZ_AKCB01000001.1"/>
</dbReference>
<dbReference type="SUPFAM" id="SSF49785">
    <property type="entry name" value="Galactose-binding domain-like"/>
    <property type="match status" value="2"/>
</dbReference>
<sequence length="1208" mass="138624">MKKTVKFKIISIALMLLLLVQLMLPIKSYATDVPTKNYYYISDMDYISANKWSYVGWGKIKKDKNIEGKKISLLVDGEKVFFNKGMGVHATSQLTYDISTYSNKYTRFVAKLGVDSSKNGLGDVWFKISVSNDGKDWKEIYKSDPVTSQNNALEIDLNIKNYKYLRLYADQNGSNAVDHAVYADARLVEENYNIKTELFNEIEPLSYYDNILNKNSVEENYKDNLELVFKRELVNRLGYWNIQTAVRDDSTKTMKETLTWILNDMQNLQLFIESGNINNSEKFLIALNNLYTNNKKIIGDDKDGLIYKKMLIALAFAYSSDIPATPLTFNSPMASYDINKRFDLVKNLYDNNLMLYKEDFKNYEMELLRFIMNNSIANDELNWLREYAEYKYADLNKRLNPYNYMNYIHPKYNQDRLYSKENEKQFNEKYLLDKYNIKYGLNDDETKTPKTWMVMEAGGICWNISRLGQNLAKTHGIPSVGVYQPAHEAYLNYSLNSDKKGIWSLGNNIFGWGKSSTSWYGGNVVRLLFNWNNKSFTVKPANDSKAGNSAGYQLLGQAALNEYDKYLESYFYYLIANSYSDLNKKEEIYNKSLSILDINLDDYDKLITIYKEIGNKTSTDWKNLAKKIIDAYTYYPMAMVDLLKLIEPNLDNTDAIEIDMLKTESLKTAADAKKTATNKDTIQPDATAEIAEVLLGTSKVDLASFSFDGENANKIVMNSKYDNYDFQVQYSLDGGNTWIATLNHVITLTKKQVKSINSKDDIKVKISGSSQIFTIDITNGETVDDLTLNMNDDENIFIGKTDYLEYSSNDGISWNDYNNQRFETKEKIKVRYKSHGTTLNGEIREYHFTKNDDKTLEYVYVENINYIQSGSFQGGFAPENMIDGSPFTSWHTKWGEVAQDKTYVISFNKAKYLSQISYDPAGLNGRIKTAKIYISLDGVEWNLVKNSNVLANDTNRKYIKLDESVAARFVKIEATETYGNHEGPNKYVSGTRFNYYEDTTKEFKEPEIEYSINSITNKDVEAKIKLTYGCTSIGKNSHTFTENGMYTFKYKDVNGEEKELIAKVTWIDKIIPTATVEYDVTGETQFQVKATLKNISKKNVTIIDGSDGTYTFTKNGEYTFKIRDNAGNIGEIVAKVTRIEEKQEIEEIIKGDINGDGVFDIVELTILNKHLIETQRIIDSKWLIAADLNKDGKIDIVDLSILNKKINK</sequence>
<evidence type="ECO:0000313" key="3">
    <source>
        <dbReference type="EMBL" id="EFW02936.1"/>
    </source>
</evidence>
<keyword evidence="4" id="KW-1185">Reference proteome</keyword>
<dbReference type="EMBL" id="ADKX01000055">
    <property type="protein sequence ID" value="EFW02936.1"/>
    <property type="molecule type" value="Genomic_DNA"/>
</dbReference>
<dbReference type="Gene3D" id="1.10.1330.10">
    <property type="entry name" value="Dockerin domain"/>
    <property type="match status" value="1"/>
</dbReference>
<dbReference type="InterPro" id="IPR000421">
    <property type="entry name" value="FA58C"/>
</dbReference>
<reference evidence="3 4" key="1">
    <citation type="submission" date="2010-12" db="EMBL/GenBank/DDBJ databases">
        <title>The Genome Sequence of Coprobacillus sp. strain 29_1.</title>
        <authorList>
            <consortium name="The Broad Institute Genome Sequencing Platform"/>
            <person name="Earl A."/>
            <person name="Ward D."/>
            <person name="Feldgarden M."/>
            <person name="Gevers D."/>
            <person name="Daigneault M."/>
            <person name="Sibley C.D."/>
            <person name="White A."/>
            <person name="Strauss J."/>
            <person name="Allen-Vercoe E."/>
            <person name="Young S.K."/>
            <person name="Zeng Q."/>
            <person name="Gargeya S."/>
            <person name="Fitzgerald M."/>
            <person name="Haas B."/>
            <person name="Abouelleil A."/>
            <person name="Alvarado L."/>
            <person name="Arachchi H.M."/>
            <person name="Berlin A."/>
            <person name="Brown A."/>
            <person name="Chapman S.B."/>
            <person name="Chen Z."/>
            <person name="Dunbar C."/>
            <person name="Freedman E."/>
            <person name="Gearin G."/>
            <person name="Gellesch M."/>
            <person name="Goldberg J."/>
            <person name="Griggs A."/>
            <person name="Gujja S."/>
            <person name="Heilman E."/>
            <person name="Heiman D."/>
            <person name="Howarth C."/>
            <person name="Larson L."/>
            <person name="Lui A."/>
            <person name="MacDonald P.J.P."/>
            <person name="Mehta T."/>
            <person name="Montmayeur A."/>
            <person name="Murphy C."/>
            <person name="Neiman D."/>
            <person name="Pearson M."/>
            <person name="Priest M."/>
            <person name="Roberts A."/>
            <person name="Saif S."/>
            <person name="Shea T."/>
            <person name="Shenoy N."/>
            <person name="Sisk P."/>
            <person name="Stolte C."/>
            <person name="Sykes S."/>
            <person name="White J."/>
            <person name="Yandava C."/>
            <person name="Nusbaum C."/>
            <person name="Birren B."/>
        </authorList>
    </citation>
    <scope>NUCLEOTIDE SEQUENCE [LARGE SCALE GENOMIC DNA]</scope>
    <source>
        <strain evidence="3 4">29_1</strain>
    </source>
</reference>
<dbReference type="InterPro" id="IPR008979">
    <property type="entry name" value="Galactose-bd-like_sf"/>
</dbReference>
<dbReference type="InterPro" id="IPR036278">
    <property type="entry name" value="Sialidase_sf"/>
</dbReference>
<accession>E7GGA7</accession>
<dbReference type="Proteomes" id="UP000003157">
    <property type="component" value="Unassembled WGS sequence"/>
</dbReference>
<dbReference type="GO" id="GO:0000272">
    <property type="term" value="P:polysaccharide catabolic process"/>
    <property type="evidence" value="ECO:0007669"/>
    <property type="project" value="InterPro"/>
</dbReference>
<dbReference type="SUPFAM" id="SSF63446">
    <property type="entry name" value="Type I dockerin domain"/>
    <property type="match status" value="1"/>
</dbReference>
<dbReference type="CDD" id="cd14256">
    <property type="entry name" value="Dockerin_I"/>
    <property type="match status" value="1"/>
</dbReference>
<dbReference type="Pfam" id="PF00754">
    <property type="entry name" value="F5_F8_type_C"/>
    <property type="match status" value="1"/>
</dbReference>
<evidence type="ECO:0000259" key="1">
    <source>
        <dbReference type="PROSITE" id="PS50022"/>
    </source>
</evidence>
<dbReference type="SMART" id="SM00776">
    <property type="entry name" value="NPCBM"/>
    <property type="match status" value="1"/>
</dbReference>
<dbReference type="Gene3D" id="2.60.120.1060">
    <property type="entry name" value="NPCBM/NEW2 domain"/>
    <property type="match status" value="1"/>
</dbReference>
<dbReference type="SUPFAM" id="SSF50939">
    <property type="entry name" value="Sialidases"/>
    <property type="match status" value="1"/>
</dbReference>
<dbReference type="InterPro" id="IPR038637">
    <property type="entry name" value="NPCBM_sf"/>
</dbReference>
<dbReference type="Gene3D" id="2.60.120.260">
    <property type="entry name" value="Galactose-binding domain-like"/>
    <property type="match status" value="1"/>
</dbReference>
<dbReference type="eggNOG" id="COG3409">
    <property type="taxonomic scope" value="Bacteria"/>
</dbReference>
<evidence type="ECO:0008006" key="5">
    <source>
        <dbReference type="Google" id="ProtNLM"/>
    </source>
</evidence>
<feature type="domain" description="Dockerin" evidence="2">
    <location>
        <begin position="1146"/>
        <end position="1208"/>
    </location>
</feature>
<dbReference type="InterPro" id="IPR016134">
    <property type="entry name" value="Dockerin_dom"/>
</dbReference>
<dbReference type="GO" id="GO:0004553">
    <property type="term" value="F:hydrolase activity, hydrolyzing O-glycosyl compounds"/>
    <property type="evidence" value="ECO:0007669"/>
    <property type="project" value="InterPro"/>
</dbReference>
<gene>
    <name evidence="3" type="ORF">HMPREF9488_03800</name>
</gene>
<evidence type="ECO:0000313" key="4">
    <source>
        <dbReference type="Proteomes" id="UP000003157"/>
    </source>
</evidence>
<evidence type="ECO:0000259" key="2">
    <source>
        <dbReference type="PROSITE" id="PS51766"/>
    </source>
</evidence>
<dbReference type="Pfam" id="PF00404">
    <property type="entry name" value="Dockerin_1"/>
    <property type="match status" value="1"/>
</dbReference>
<dbReference type="PROSITE" id="PS50022">
    <property type="entry name" value="FA58C_3"/>
    <property type="match status" value="1"/>
</dbReference>
<proteinExistence type="predicted"/>
<dbReference type="PROSITE" id="PS51766">
    <property type="entry name" value="DOCKERIN"/>
    <property type="match status" value="1"/>
</dbReference>
<dbReference type="InterPro" id="IPR013222">
    <property type="entry name" value="Glyco_hyd_98_carb-bd"/>
</dbReference>
<dbReference type="InterPro" id="IPR036439">
    <property type="entry name" value="Dockerin_dom_sf"/>
</dbReference>
<dbReference type="Pfam" id="PF08305">
    <property type="entry name" value="NPCBM"/>
    <property type="match status" value="1"/>
</dbReference>
<comment type="caution">
    <text evidence="3">The sequence shown here is derived from an EMBL/GenBank/DDBJ whole genome shotgun (WGS) entry which is preliminary data.</text>
</comment>
<dbReference type="OrthoDB" id="1095434at2"/>
<organism evidence="3 4">
    <name type="scientific">Coprobacillus cateniformis</name>
    <dbReference type="NCBI Taxonomy" id="100884"/>
    <lineage>
        <taxon>Bacteria</taxon>
        <taxon>Bacillati</taxon>
        <taxon>Bacillota</taxon>
        <taxon>Erysipelotrichia</taxon>
        <taxon>Erysipelotrichales</taxon>
        <taxon>Coprobacillaceae</taxon>
        <taxon>Coprobacillus</taxon>
    </lineage>
</organism>
<dbReference type="AlphaFoldDB" id="E7GGA7"/>
<dbReference type="GeneID" id="78228454"/>
<dbReference type="InterPro" id="IPR002105">
    <property type="entry name" value="Dockerin_1_rpt"/>
</dbReference>
<dbReference type="eggNOG" id="COG3250">
    <property type="taxonomic scope" value="Bacteria"/>
</dbReference>
<feature type="domain" description="F5/8 type C" evidence="1">
    <location>
        <begin position="849"/>
        <end position="991"/>
    </location>
</feature>
<protein>
    <recommendedName>
        <fullName evidence="5">Dockerin domain-containing protein</fullName>
    </recommendedName>
</protein>
<name>E7GGA7_9FIRM</name>
<dbReference type="STRING" id="100884.GCA_000269565_00549"/>